<accession>A0A2W7NLI4</accession>
<dbReference type="InterPro" id="IPR015797">
    <property type="entry name" value="NUDIX_hydrolase-like_dom_sf"/>
</dbReference>
<evidence type="ECO:0000256" key="1">
    <source>
        <dbReference type="ARBA" id="ARBA00001946"/>
    </source>
</evidence>
<feature type="domain" description="Nudix hydrolase" evidence="5">
    <location>
        <begin position="39"/>
        <end position="180"/>
    </location>
</feature>
<evidence type="ECO:0000313" key="7">
    <source>
        <dbReference type="Proteomes" id="UP000249239"/>
    </source>
</evidence>
<comment type="cofactor">
    <cofactor evidence="1">
        <name>Mg(2+)</name>
        <dbReference type="ChEBI" id="CHEBI:18420"/>
    </cofactor>
</comment>
<reference evidence="6 7" key="1">
    <citation type="submission" date="2018-06" db="EMBL/GenBank/DDBJ databases">
        <title>Genomic Encyclopedia of Archaeal and Bacterial Type Strains, Phase II (KMG-II): from individual species to whole genera.</title>
        <authorList>
            <person name="Goeker M."/>
        </authorList>
    </citation>
    <scope>NUCLEOTIDE SEQUENCE [LARGE SCALE GENOMIC DNA]</scope>
    <source>
        <strain evidence="6 7">DSM 6779</strain>
    </source>
</reference>
<dbReference type="InterPro" id="IPR000086">
    <property type="entry name" value="NUDIX_hydrolase_dom"/>
</dbReference>
<dbReference type="InterPro" id="IPR050241">
    <property type="entry name" value="NAD-cap_RNA_hydrolase_NudC"/>
</dbReference>
<dbReference type="Gene3D" id="3.90.79.10">
    <property type="entry name" value="Nucleoside Triphosphate Pyrophosphohydrolase"/>
    <property type="match status" value="1"/>
</dbReference>
<dbReference type="PROSITE" id="PS00893">
    <property type="entry name" value="NUDIX_BOX"/>
    <property type="match status" value="1"/>
</dbReference>
<keyword evidence="7" id="KW-1185">Reference proteome</keyword>
<sequence>MTHPGKVLHYCPKCGSREFPFDGHKSFRCRQCDFHFFINTAAAIAAVIENDRGEILLTRRAFAPNQGMLDLPGGFVDPLESAEEALRREIDEELHLEVTQSQYLISFPNEYVFSNFTVYTTDLGFVVRVKDFSHITACDDISGYLFVAPGEIDYTQICAPSIERIIRYYCACRSHDAINQ</sequence>
<dbReference type="GO" id="GO:0046872">
    <property type="term" value="F:metal ion binding"/>
    <property type="evidence" value="ECO:0007669"/>
    <property type="project" value="UniProtKB-KW"/>
</dbReference>
<keyword evidence="3" id="KW-0378">Hydrolase</keyword>
<dbReference type="GO" id="GO:0019677">
    <property type="term" value="P:NAD+ catabolic process"/>
    <property type="evidence" value="ECO:0007669"/>
    <property type="project" value="TreeGrafter"/>
</dbReference>
<dbReference type="OrthoDB" id="9810648at2"/>
<dbReference type="GO" id="GO:0006742">
    <property type="term" value="P:NADP+ catabolic process"/>
    <property type="evidence" value="ECO:0007669"/>
    <property type="project" value="TreeGrafter"/>
</dbReference>
<evidence type="ECO:0000313" key="6">
    <source>
        <dbReference type="EMBL" id="PZX20373.1"/>
    </source>
</evidence>
<keyword evidence="2" id="KW-0479">Metal-binding</keyword>
<dbReference type="PROSITE" id="PS51462">
    <property type="entry name" value="NUDIX"/>
    <property type="match status" value="1"/>
</dbReference>
<dbReference type="AlphaFoldDB" id="A0A2W7NLI4"/>
<dbReference type="SUPFAM" id="SSF55811">
    <property type="entry name" value="Nudix"/>
    <property type="match status" value="1"/>
</dbReference>
<dbReference type="PANTHER" id="PTHR42904:SF12">
    <property type="entry name" value="ADP-RIBOSE PYROPHOSPHATASE-RELATED"/>
    <property type="match status" value="1"/>
</dbReference>
<comment type="caution">
    <text evidence="6">The sequence shown here is derived from an EMBL/GenBank/DDBJ whole genome shotgun (WGS) entry which is preliminary data.</text>
</comment>
<dbReference type="EMBL" id="QKZK01000002">
    <property type="protein sequence ID" value="PZX20373.1"/>
    <property type="molecule type" value="Genomic_DNA"/>
</dbReference>
<evidence type="ECO:0000259" key="5">
    <source>
        <dbReference type="PROSITE" id="PS51462"/>
    </source>
</evidence>
<name>A0A2W7NLI4_9BACT</name>
<keyword evidence="4" id="KW-0460">Magnesium</keyword>
<protein>
    <submittedName>
        <fullName evidence="6">Mutator protein MutT</fullName>
    </submittedName>
</protein>
<evidence type="ECO:0000256" key="2">
    <source>
        <dbReference type="ARBA" id="ARBA00022723"/>
    </source>
</evidence>
<evidence type="ECO:0000256" key="3">
    <source>
        <dbReference type="ARBA" id="ARBA00022801"/>
    </source>
</evidence>
<proteinExistence type="predicted"/>
<dbReference type="Proteomes" id="UP000249239">
    <property type="component" value="Unassembled WGS sequence"/>
</dbReference>
<dbReference type="GO" id="GO:0005829">
    <property type="term" value="C:cytosol"/>
    <property type="evidence" value="ECO:0007669"/>
    <property type="project" value="TreeGrafter"/>
</dbReference>
<dbReference type="PANTHER" id="PTHR42904">
    <property type="entry name" value="NUDIX HYDROLASE, NUDC SUBFAMILY"/>
    <property type="match status" value="1"/>
</dbReference>
<organism evidence="6 7">
    <name type="scientific">Breznakibacter xylanolyticus</name>
    <dbReference type="NCBI Taxonomy" id="990"/>
    <lineage>
        <taxon>Bacteria</taxon>
        <taxon>Pseudomonadati</taxon>
        <taxon>Bacteroidota</taxon>
        <taxon>Bacteroidia</taxon>
        <taxon>Marinilabiliales</taxon>
        <taxon>Marinilabiliaceae</taxon>
        <taxon>Breznakibacter</taxon>
    </lineage>
</organism>
<dbReference type="Pfam" id="PF00293">
    <property type="entry name" value="NUDIX"/>
    <property type="match status" value="1"/>
</dbReference>
<dbReference type="RefSeq" id="WP_111444102.1">
    <property type="nucleotide sequence ID" value="NZ_QKZK01000002.1"/>
</dbReference>
<dbReference type="GO" id="GO:0035529">
    <property type="term" value="F:NADH pyrophosphatase activity"/>
    <property type="evidence" value="ECO:0007669"/>
    <property type="project" value="TreeGrafter"/>
</dbReference>
<gene>
    <name evidence="6" type="ORF">LX69_00370</name>
</gene>
<evidence type="ECO:0000256" key="4">
    <source>
        <dbReference type="ARBA" id="ARBA00022842"/>
    </source>
</evidence>
<dbReference type="CDD" id="cd04681">
    <property type="entry name" value="NUDIX_Hydrolase"/>
    <property type="match status" value="1"/>
</dbReference>
<dbReference type="InterPro" id="IPR020084">
    <property type="entry name" value="NUDIX_hydrolase_CS"/>
</dbReference>